<accession>A0A841LCX4</accession>
<dbReference type="InterPro" id="IPR020058">
    <property type="entry name" value="Glu/Gln-tRNA-synth_Ib_cat-dom"/>
</dbReference>
<keyword evidence="7" id="KW-0648">Protein biosynthesis</keyword>
<dbReference type="SUPFAM" id="SSF52374">
    <property type="entry name" value="Nucleotidylyl transferase"/>
    <property type="match status" value="1"/>
</dbReference>
<dbReference type="GO" id="GO:0005524">
    <property type="term" value="F:ATP binding"/>
    <property type="evidence" value="ECO:0007669"/>
    <property type="project" value="UniProtKB-KW"/>
</dbReference>
<keyword evidence="1 7" id="KW-0436">Ligase</keyword>
<dbReference type="PANTHER" id="PTHR43311:SF1">
    <property type="entry name" value="GLUTAMYL-Q TRNA(ASP) SYNTHETASE"/>
    <property type="match status" value="1"/>
</dbReference>
<evidence type="ECO:0000259" key="8">
    <source>
        <dbReference type="Pfam" id="PF00749"/>
    </source>
</evidence>
<gene>
    <name evidence="9" type="ORF">FHS79_001154</name>
</gene>
<feature type="domain" description="Glutamyl/glutaminyl-tRNA synthetase class Ib catalytic" evidence="8">
    <location>
        <begin position="8"/>
        <end position="267"/>
    </location>
</feature>
<organism evidence="9 10">
    <name type="scientific">Polymorphobacter multimanifer</name>
    <dbReference type="NCBI Taxonomy" id="1070431"/>
    <lineage>
        <taxon>Bacteria</taxon>
        <taxon>Pseudomonadati</taxon>
        <taxon>Pseudomonadota</taxon>
        <taxon>Alphaproteobacteria</taxon>
        <taxon>Sphingomonadales</taxon>
        <taxon>Sphingosinicellaceae</taxon>
        <taxon>Polymorphobacter</taxon>
    </lineage>
</organism>
<keyword evidence="2" id="KW-0479">Metal-binding</keyword>
<dbReference type="InterPro" id="IPR014729">
    <property type="entry name" value="Rossmann-like_a/b/a_fold"/>
</dbReference>
<keyword evidence="10" id="KW-1185">Reference proteome</keyword>
<sequence length="297" mass="31690">MTTQHIDEIVTRFAPSPTGALHLGHGFSAMLGWALAQGTGGRWRARIEDIDTLRCRPEHAAGILEDLHWLGLHPDGPVWRQSERLPDYAAALEHLRGLGVIYPCICTRADIAAAGNAPHGPEGLLYPGTCRGRDEATGDAAWRLDAVQAAALAGPLWFEDAGAGRVAVDPSLLGDFVVARRDAGVAYHLAVVVDDAAQGITDVVRGDDLLPACHGQRLLQALLGLPGPRYHHHPLLLGPDGKRLAKRDKAVTLADRRAADASPDALVAAWTPMLAAALRQSARMWPRFAMAAAAFQG</sequence>
<dbReference type="EC" id="6.1.1.-" evidence="9"/>
<protein>
    <submittedName>
        <fullName evidence="9">Glutamyl-Q tRNA(Asp) synthetase</fullName>
        <ecNumber evidence="9">6.1.1.-</ecNumber>
    </submittedName>
</protein>
<dbReference type="Proteomes" id="UP000538147">
    <property type="component" value="Unassembled WGS sequence"/>
</dbReference>
<keyword evidence="4" id="KW-0862">Zinc</keyword>
<name>A0A841LCX4_9SPHN</name>
<dbReference type="Gene3D" id="3.40.50.620">
    <property type="entry name" value="HUPs"/>
    <property type="match status" value="1"/>
</dbReference>
<dbReference type="NCBIfam" id="NF004315">
    <property type="entry name" value="PRK05710.1-4"/>
    <property type="match status" value="1"/>
</dbReference>
<evidence type="ECO:0000256" key="3">
    <source>
        <dbReference type="ARBA" id="ARBA00022741"/>
    </source>
</evidence>
<dbReference type="PRINTS" id="PR00987">
    <property type="entry name" value="TRNASYNTHGLU"/>
</dbReference>
<evidence type="ECO:0000256" key="5">
    <source>
        <dbReference type="ARBA" id="ARBA00022840"/>
    </source>
</evidence>
<dbReference type="Pfam" id="PF00749">
    <property type="entry name" value="tRNA-synt_1c"/>
    <property type="match status" value="1"/>
</dbReference>
<dbReference type="GO" id="GO:0005829">
    <property type="term" value="C:cytosol"/>
    <property type="evidence" value="ECO:0007669"/>
    <property type="project" value="TreeGrafter"/>
</dbReference>
<evidence type="ECO:0000313" key="9">
    <source>
        <dbReference type="EMBL" id="MBB6226992.1"/>
    </source>
</evidence>
<evidence type="ECO:0000256" key="6">
    <source>
        <dbReference type="ARBA" id="ARBA00023146"/>
    </source>
</evidence>
<dbReference type="GO" id="GO:0004818">
    <property type="term" value="F:glutamate-tRNA ligase activity"/>
    <property type="evidence" value="ECO:0007669"/>
    <property type="project" value="TreeGrafter"/>
</dbReference>
<evidence type="ECO:0000313" key="10">
    <source>
        <dbReference type="Proteomes" id="UP000538147"/>
    </source>
</evidence>
<dbReference type="PANTHER" id="PTHR43311">
    <property type="entry name" value="GLUTAMATE--TRNA LIGASE"/>
    <property type="match status" value="1"/>
</dbReference>
<reference evidence="9 10" key="1">
    <citation type="submission" date="2020-08" db="EMBL/GenBank/DDBJ databases">
        <title>Genomic Encyclopedia of Type Strains, Phase IV (KMG-IV): sequencing the most valuable type-strain genomes for metagenomic binning, comparative biology and taxonomic classification.</title>
        <authorList>
            <person name="Goeker M."/>
        </authorList>
    </citation>
    <scope>NUCLEOTIDE SEQUENCE [LARGE SCALE GENOMIC DNA]</scope>
    <source>
        <strain evidence="9 10">DSM 102189</strain>
    </source>
</reference>
<keyword evidence="6 7" id="KW-0030">Aminoacyl-tRNA synthetase</keyword>
<comment type="similarity">
    <text evidence="7">Belongs to the class-I aminoacyl-tRNA synthetase family.</text>
</comment>
<evidence type="ECO:0000256" key="1">
    <source>
        <dbReference type="ARBA" id="ARBA00022598"/>
    </source>
</evidence>
<keyword evidence="5 7" id="KW-0067">ATP-binding</keyword>
<dbReference type="EMBL" id="JACIIV010000007">
    <property type="protein sequence ID" value="MBB6226992.1"/>
    <property type="molecule type" value="Genomic_DNA"/>
</dbReference>
<dbReference type="InterPro" id="IPR001412">
    <property type="entry name" value="aa-tRNA-synth_I_CS"/>
</dbReference>
<comment type="caution">
    <text evidence="9">The sequence shown here is derived from an EMBL/GenBank/DDBJ whole genome shotgun (WGS) entry which is preliminary data.</text>
</comment>
<proteinExistence type="inferred from homology"/>
<dbReference type="PROSITE" id="PS00178">
    <property type="entry name" value="AA_TRNA_LIGASE_I"/>
    <property type="match status" value="1"/>
</dbReference>
<evidence type="ECO:0000256" key="4">
    <source>
        <dbReference type="ARBA" id="ARBA00022833"/>
    </source>
</evidence>
<dbReference type="InterPro" id="IPR000924">
    <property type="entry name" value="Glu/Gln-tRNA-synth"/>
</dbReference>
<dbReference type="RefSeq" id="WP_184196724.1">
    <property type="nucleotide sequence ID" value="NZ_JACIIV010000007.1"/>
</dbReference>
<keyword evidence="3 7" id="KW-0547">Nucleotide-binding</keyword>
<dbReference type="NCBIfam" id="NF004314">
    <property type="entry name" value="PRK05710.1-3"/>
    <property type="match status" value="1"/>
</dbReference>
<dbReference type="InterPro" id="IPR049940">
    <property type="entry name" value="GluQ/Sye"/>
</dbReference>
<dbReference type="GO" id="GO:0006424">
    <property type="term" value="P:glutamyl-tRNA aminoacylation"/>
    <property type="evidence" value="ECO:0007669"/>
    <property type="project" value="TreeGrafter"/>
</dbReference>
<evidence type="ECO:0000256" key="2">
    <source>
        <dbReference type="ARBA" id="ARBA00022723"/>
    </source>
</evidence>
<dbReference type="AlphaFoldDB" id="A0A841LCX4"/>
<evidence type="ECO:0000256" key="7">
    <source>
        <dbReference type="RuleBase" id="RU363037"/>
    </source>
</evidence>